<name>A0A9D4EYH1_DREPO</name>
<dbReference type="PANTHER" id="PTHR11360:SF284">
    <property type="entry name" value="EG:103B4.3 PROTEIN-RELATED"/>
    <property type="match status" value="1"/>
</dbReference>
<dbReference type="Proteomes" id="UP000828390">
    <property type="component" value="Unassembled WGS sequence"/>
</dbReference>
<dbReference type="PANTHER" id="PTHR11360">
    <property type="entry name" value="MONOCARBOXYLATE TRANSPORTER"/>
    <property type="match status" value="1"/>
</dbReference>
<organism evidence="4 5">
    <name type="scientific">Dreissena polymorpha</name>
    <name type="common">Zebra mussel</name>
    <name type="synonym">Mytilus polymorpha</name>
    <dbReference type="NCBI Taxonomy" id="45954"/>
    <lineage>
        <taxon>Eukaryota</taxon>
        <taxon>Metazoa</taxon>
        <taxon>Spiralia</taxon>
        <taxon>Lophotrochozoa</taxon>
        <taxon>Mollusca</taxon>
        <taxon>Bivalvia</taxon>
        <taxon>Autobranchia</taxon>
        <taxon>Heteroconchia</taxon>
        <taxon>Euheterodonta</taxon>
        <taxon>Imparidentia</taxon>
        <taxon>Neoheterodontei</taxon>
        <taxon>Myida</taxon>
        <taxon>Dreissenoidea</taxon>
        <taxon>Dreissenidae</taxon>
        <taxon>Dreissena</taxon>
    </lineage>
</organism>
<feature type="transmembrane region" description="Helical" evidence="2">
    <location>
        <begin position="194"/>
        <end position="213"/>
    </location>
</feature>
<comment type="subcellular location">
    <subcellularLocation>
        <location evidence="1">Membrane</location>
        <topology evidence="1">Multi-pass membrane protein</topology>
    </subcellularLocation>
</comment>
<proteinExistence type="predicted"/>
<evidence type="ECO:0000313" key="4">
    <source>
        <dbReference type="EMBL" id="KAH3789100.1"/>
    </source>
</evidence>
<dbReference type="EMBL" id="JAIWYP010000008">
    <property type="protein sequence ID" value="KAH3789100.1"/>
    <property type="molecule type" value="Genomic_DNA"/>
</dbReference>
<keyword evidence="2" id="KW-0472">Membrane</keyword>
<feature type="transmembrane region" description="Helical" evidence="2">
    <location>
        <begin position="12"/>
        <end position="34"/>
    </location>
</feature>
<keyword evidence="2" id="KW-0812">Transmembrane</keyword>
<reference evidence="4" key="1">
    <citation type="journal article" date="2019" name="bioRxiv">
        <title>The Genome of the Zebra Mussel, Dreissena polymorpha: A Resource for Invasive Species Research.</title>
        <authorList>
            <person name="McCartney M.A."/>
            <person name="Auch B."/>
            <person name="Kono T."/>
            <person name="Mallez S."/>
            <person name="Zhang Y."/>
            <person name="Obille A."/>
            <person name="Becker A."/>
            <person name="Abrahante J.E."/>
            <person name="Garbe J."/>
            <person name="Badalamenti J.P."/>
            <person name="Herman A."/>
            <person name="Mangelson H."/>
            <person name="Liachko I."/>
            <person name="Sullivan S."/>
            <person name="Sone E.D."/>
            <person name="Koren S."/>
            <person name="Silverstein K.A.T."/>
            <person name="Beckman K.B."/>
            <person name="Gohl D.M."/>
        </authorList>
    </citation>
    <scope>NUCLEOTIDE SEQUENCE</scope>
    <source>
        <strain evidence="4">Duluth1</strain>
        <tissue evidence="4">Whole animal</tissue>
    </source>
</reference>
<dbReference type="GO" id="GO:0016020">
    <property type="term" value="C:membrane"/>
    <property type="evidence" value="ECO:0007669"/>
    <property type="project" value="UniProtKB-SubCell"/>
</dbReference>
<dbReference type="InterPro" id="IPR020846">
    <property type="entry name" value="MFS_dom"/>
</dbReference>
<dbReference type="InterPro" id="IPR036259">
    <property type="entry name" value="MFS_trans_sf"/>
</dbReference>
<dbReference type="Gene3D" id="1.20.1250.20">
    <property type="entry name" value="MFS general substrate transporter like domains"/>
    <property type="match status" value="1"/>
</dbReference>
<keyword evidence="5" id="KW-1185">Reference proteome</keyword>
<keyword evidence="2" id="KW-1133">Transmembrane helix</keyword>
<dbReference type="InterPro" id="IPR050327">
    <property type="entry name" value="Proton-linked_MCT"/>
</dbReference>
<evidence type="ECO:0000256" key="2">
    <source>
        <dbReference type="SAM" id="Phobius"/>
    </source>
</evidence>
<reference evidence="4" key="2">
    <citation type="submission" date="2020-11" db="EMBL/GenBank/DDBJ databases">
        <authorList>
            <person name="McCartney M.A."/>
            <person name="Auch B."/>
            <person name="Kono T."/>
            <person name="Mallez S."/>
            <person name="Becker A."/>
            <person name="Gohl D.M."/>
            <person name="Silverstein K.A.T."/>
            <person name="Koren S."/>
            <person name="Bechman K.B."/>
            <person name="Herman A."/>
            <person name="Abrahante J.E."/>
            <person name="Garbe J."/>
        </authorList>
    </citation>
    <scope>NUCLEOTIDE SEQUENCE</scope>
    <source>
        <strain evidence="4">Duluth1</strain>
        <tissue evidence="4">Whole animal</tissue>
    </source>
</reference>
<feature type="domain" description="Major facilitator superfamily (MFS) profile" evidence="3">
    <location>
        <begin position="1"/>
        <end position="284"/>
    </location>
</feature>
<comment type="caution">
    <text evidence="4">The sequence shown here is derived from an EMBL/GenBank/DDBJ whole genome shotgun (WGS) entry which is preliminary data.</text>
</comment>
<feature type="transmembrane region" description="Helical" evidence="2">
    <location>
        <begin position="225"/>
        <end position="248"/>
    </location>
</feature>
<feature type="transmembrane region" description="Helical" evidence="2">
    <location>
        <begin position="136"/>
        <end position="156"/>
    </location>
</feature>
<dbReference type="SUPFAM" id="SSF103473">
    <property type="entry name" value="MFS general substrate transporter"/>
    <property type="match status" value="1"/>
</dbReference>
<evidence type="ECO:0000256" key="1">
    <source>
        <dbReference type="ARBA" id="ARBA00004141"/>
    </source>
</evidence>
<dbReference type="AlphaFoldDB" id="A0A9D4EYH1"/>
<evidence type="ECO:0000259" key="3">
    <source>
        <dbReference type="PROSITE" id="PS50850"/>
    </source>
</evidence>
<feature type="transmembrane region" description="Helical" evidence="2">
    <location>
        <begin position="260"/>
        <end position="282"/>
    </location>
</feature>
<feature type="transmembrane region" description="Helical" evidence="2">
    <location>
        <begin position="168"/>
        <end position="188"/>
    </location>
</feature>
<accession>A0A9D4EYH1</accession>
<feature type="transmembrane region" description="Helical" evidence="2">
    <location>
        <begin position="102"/>
        <end position="124"/>
    </location>
</feature>
<dbReference type="InterPro" id="IPR011701">
    <property type="entry name" value="MFS"/>
</dbReference>
<dbReference type="GO" id="GO:0022857">
    <property type="term" value="F:transmembrane transporter activity"/>
    <property type="evidence" value="ECO:0007669"/>
    <property type="project" value="InterPro"/>
</dbReference>
<dbReference type="PROSITE" id="PS50850">
    <property type="entry name" value="MFS"/>
    <property type="match status" value="1"/>
</dbReference>
<dbReference type="Pfam" id="PF07690">
    <property type="entry name" value="MFS_1"/>
    <property type="match status" value="1"/>
</dbReference>
<sequence>MMVVGFNFRRWRNTALGVAISGVGVGTCIFSPILELMCGLYGRRGYFIMLAGISLHKCLFAVLCRPSRLERARQRSLKTNDEAPLSKSQIMKLYANVYANKLIICFSLSLMLFSVGTYMIFLHLPAVAVSKGHSRMTAALLLSACGASTILARIMTTFVSEKKSVDGIVLYSGSFGSLALATFLFPIYSRTLVGLVIFSAILGAYFGGCYAVMNSINIHLVSLKFLNIATGVELVFTAIGTAIGPIVTGIIVDRGGTFEHAFMVAAFVILIGAALGMATVVFQPNNDKPDVPDTDYVISNNGDVNETVSSMLNSVHIPNKRFNLEEINEKQETETQEFTAEQKSASCSGSACSLRNNIFNVSADVDFSEEIQRLFNGEELKFIDES</sequence>
<evidence type="ECO:0000313" key="5">
    <source>
        <dbReference type="Proteomes" id="UP000828390"/>
    </source>
</evidence>
<gene>
    <name evidence="4" type="ORF">DPMN_167269</name>
</gene>
<feature type="transmembrane region" description="Helical" evidence="2">
    <location>
        <begin position="46"/>
        <end position="64"/>
    </location>
</feature>
<protein>
    <recommendedName>
        <fullName evidence="3">Major facilitator superfamily (MFS) profile domain-containing protein</fullName>
    </recommendedName>
</protein>